<evidence type="ECO:0000313" key="4">
    <source>
        <dbReference type="Proteomes" id="UP000438106"/>
    </source>
</evidence>
<accession>A0A7X3FPU0</accession>
<dbReference type="PANTHER" id="PTHR42997">
    <property type="entry name" value="HIT FAMILY HYDROLASE"/>
    <property type="match status" value="1"/>
</dbReference>
<organism evidence="3 4">
    <name type="scientific">Devosia marina</name>
    <dbReference type="NCBI Taxonomy" id="2683198"/>
    <lineage>
        <taxon>Bacteria</taxon>
        <taxon>Pseudomonadati</taxon>
        <taxon>Pseudomonadota</taxon>
        <taxon>Alphaproteobacteria</taxon>
        <taxon>Hyphomicrobiales</taxon>
        <taxon>Devosiaceae</taxon>
        <taxon>Devosia</taxon>
    </lineage>
</organism>
<dbReference type="InterPro" id="IPR052908">
    <property type="entry name" value="AP-4-A_phosphorylase"/>
</dbReference>
<keyword evidence="4" id="KW-1185">Reference proteome</keyword>
<comment type="caution">
    <text evidence="3">The sequence shown here is derived from an EMBL/GenBank/DDBJ whole genome shotgun (WGS) entry which is preliminary data.</text>
</comment>
<dbReference type="InterPro" id="IPR019808">
    <property type="entry name" value="Histidine_triad_CS"/>
</dbReference>
<gene>
    <name evidence="3" type="ORF">GO014_05945</name>
</gene>
<dbReference type="Proteomes" id="UP000438106">
    <property type="component" value="Unassembled WGS sequence"/>
</dbReference>
<dbReference type="InterPro" id="IPR036265">
    <property type="entry name" value="HIT-like_sf"/>
</dbReference>
<dbReference type="InterPro" id="IPR011146">
    <property type="entry name" value="HIT-like"/>
</dbReference>
<dbReference type="AlphaFoldDB" id="A0A7X3FPU0"/>
<evidence type="ECO:0000259" key="2">
    <source>
        <dbReference type="PROSITE" id="PS51084"/>
    </source>
</evidence>
<dbReference type="PROSITE" id="PS00892">
    <property type="entry name" value="HIT_1"/>
    <property type="match status" value="1"/>
</dbReference>
<feature type="domain" description="HIT" evidence="2">
    <location>
        <begin position="7"/>
        <end position="112"/>
    </location>
</feature>
<proteinExistence type="predicted"/>
<name>A0A7X3FPU0_9HYPH</name>
<sequence length="129" mass="14365">MTVADCRFCLENQLLVDAPILETEHFYMLGSIDPMVPIAGIVIPKRHSDDPFGLTAVEWADFGNALAAAKEHFSPHKPDGFTLGWNVGAVASQHVFHSHLHIIPRFRGEPNEGVGIRRVMRTPAWKPED</sequence>
<evidence type="ECO:0000313" key="3">
    <source>
        <dbReference type="EMBL" id="MVS98559.1"/>
    </source>
</evidence>
<dbReference type="RefSeq" id="WP_157289466.1">
    <property type="nucleotide sequence ID" value="NZ_WQRF01000001.1"/>
</dbReference>
<dbReference type="Pfam" id="PF01230">
    <property type="entry name" value="HIT"/>
    <property type="match status" value="1"/>
</dbReference>
<dbReference type="GO" id="GO:0003824">
    <property type="term" value="F:catalytic activity"/>
    <property type="evidence" value="ECO:0007669"/>
    <property type="project" value="InterPro"/>
</dbReference>
<dbReference type="Gene3D" id="3.30.428.10">
    <property type="entry name" value="HIT-like"/>
    <property type="match status" value="1"/>
</dbReference>
<evidence type="ECO:0000256" key="1">
    <source>
        <dbReference type="PROSITE-ProRule" id="PRU00464"/>
    </source>
</evidence>
<protein>
    <submittedName>
        <fullName evidence="3">HIT domain-containing protein</fullName>
    </submittedName>
</protein>
<dbReference type="PROSITE" id="PS51084">
    <property type="entry name" value="HIT_2"/>
    <property type="match status" value="1"/>
</dbReference>
<dbReference type="EMBL" id="WQRF01000001">
    <property type="protein sequence ID" value="MVS98559.1"/>
    <property type="molecule type" value="Genomic_DNA"/>
</dbReference>
<dbReference type="PANTHER" id="PTHR42997:SF1">
    <property type="entry name" value="AP-4-A PHOSPHORYLASE"/>
    <property type="match status" value="1"/>
</dbReference>
<dbReference type="SUPFAM" id="SSF54197">
    <property type="entry name" value="HIT-like"/>
    <property type="match status" value="1"/>
</dbReference>
<reference evidence="3 4" key="1">
    <citation type="submission" date="2019-12" db="EMBL/GenBank/DDBJ databases">
        <title>Devosia maris sp. nov., isolated from the deep seawater.</title>
        <authorList>
            <person name="Liu Y."/>
        </authorList>
    </citation>
    <scope>NUCLEOTIDE SEQUENCE [LARGE SCALE GENOMIC DNA]</scope>
    <source>
        <strain evidence="3 4">L53-10-65</strain>
    </source>
</reference>
<feature type="short sequence motif" description="Histidine triad motif" evidence="1">
    <location>
        <begin position="97"/>
        <end position="101"/>
    </location>
</feature>